<evidence type="ECO:0000313" key="2">
    <source>
        <dbReference type="Proteomes" id="UP001604336"/>
    </source>
</evidence>
<dbReference type="Proteomes" id="UP001604336">
    <property type="component" value="Unassembled WGS sequence"/>
</dbReference>
<reference evidence="2" key="1">
    <citation type="submission" date="2024-07" db="EMBL/GenBank/DDBJ databases">
        <title>Two chromosome-level genome assemblies of Korean endemic species Abeliophyllum distichum and Forsythia ovata (Oleaceae).</title>
        <authorList>
            <person name="Jang H."/>
        </authorList>
    </citation>
    <scope>NUCLEOTIDE SEQUENCE [LARGE SCALE GENOMIC DNA]</scope>
</reference>
<name>A0ABD1W047_9LAMI</name>
<sequence>MLKDLIVRLDKENKIKLETSKNPTANCLMVPFGLFDSISISKKGQTFPTLYGAEKSLSEVTEFGLKLSKEAILVELKVDEEVIITYVYPEMVKPDSDNQPIFYEIMTDDDDLKMKLVIDGLLS</sequence>
<protein>
    <submittedName>
        <fullName evidence="1">Uncharacterized protein</fullName>
    </submittedName>
</protein>
<proteinExistence type="predicted"/>
<dbReference type="EMBL" id="JBFOLK010000001">
    <property type="protein sequence ID" value="KAL2542996.1"/>
    <property type="molecule type" value="Genomic_DNA"/>
</dbReference>
<comment type="caution">
    <text evidence="1">The sequence shown here is derived from an EMBL/GenBank/DDBJ whole genome shotgun (WGS) entry which is preliminary data.</text>
</comment>
<dbReference type="AlphaFoldDB" id="A0ABD1W047"/>
<gene>
    <name evidence="1" type="ORF">Adt_03974</name>
</gene>
<organism evidence="1 2">
    <name type="scientific">Abeliophyllum distichum</name>
    <dbReference type="NCBI Taxonomy" id="126358"/>
    <lineage>
        <taxon>Eukaryota</taxon>
        <taxon>Viridiplantae</taxon>
        <taxon>Streptophyta</taxon>
        <taxon>Embryophyta</taxon>
        <taxon>Tracheophyta</taxon>
        <taxon>Spermatophyta</taxon>
        <taxon>Magnoliopsida</taxon>
        <taxon>eudicotyledons</taxon>
        <taxon>Gunneridae</taxon>
        <taxon>Pentapetalae</taxon>
        <taxon>asterids</taxon>
        <taxon>lamiids</taxon>
        <taxon>Lamiales</taxon>
        <taxon>Oleaceae</taxon>
        <taxon>Forsythieae</taxon>
        <taxon>Abeliophyllum</taxon>
    </lineage>
</organism>
<accession>A0ABD1W047</accession>
<keyword evidence="2" id="KW-1185">Reference proteome</keyword>
<evidence type="ECO:0000313" key="1">
    <source>
        <dbReference type="EMBL" id="KAL2542996.1"/>
    </source>
</evidence>